<gene>
    <name evidence="4" type="ORF">TCAL_07079</name>
</gene>
<dbReference type="InterPro" id="IPR017853">
    <property type="entry name" value="GH"/>
</dbReference>
<dbReference type="InterPro" id="IPR052177">
    <property type="entry name" value="Divisome_Glycosyl_Hydrolase"/>
</dbReference>
<dbReference type="PANTHER" id="PTHR43405:SF1">
    <property type="entry name" value="GLYCOSYL HYDROLASE DIGH"/>
    <property type="match status" value="1"/>
</dbReference>
<evidence type="ECO:0000313" key="5">
    <source>
        <dbReference type="Proteomes" id="UP000318571"/>
    </source>
</evidence>
<keyword evidence="1 2" id="KW-0732">Signal</keyword>
<dbReference type="Gene3D" id="3.20.20.80">
    <property type="entry name" value="Glycosidases"/>
    <property type="match status" value="2"/>
</dbReference>
<organism evidence="4 5">
    <name type="scientific">Tigriopus californicus</name>
    <name type="common">Marine copepod</name>
    <dbReference type="NCBI Taxonomy" id="6832"/>
    <lineage>
        <taxon>Eukaryota</taxon>
        <taxon>Metazoa</taxon>
        <taxon>Ecdysozoa</taxon>
        <taxon>Arthropoda</taxon>
        <taxon>Crustacea</taxon>
        <taxon>Multicrustacea</taxon>
        <taxon>Hexanauplia</taxon>
        <taxon>Copepoda</taxon>
        <taxon>Harpacticoida</taxon>
        <taxon>Harpacticidae</taxon>
        <taxon>Tigriopus</taxon>
    </lineage>
</organism>
<dbReference type="EMBL" id="VCGU01000002">
    <property type="protein sequence ID" value="TRY79363.1"/>
    <property type="molecule type" value="Genomic_DNA"/>
</dbReference>
<keyword evidence="5" id="KW-1185">Reference proteome</keyword>
<feature type="signal peptide" evidence="2">
    <location>
        <begin position="1"/>
        <end position="18"/>
    </location>
</feature>
<reference evidence="4 5" key="1">
    <citation type="journal article" date="2018" name="Nat. Ecol. Evol.">
        <title>Genomic signatures of mitonuclear coevolution across populations of Tigriopus californicus.</title>
        <authorList>
            <person name="Barreto F.S."/>
            <person name="Watson E.T."/>
            <person name="Lima T.G."/>
            <person name="Willett C.S."/>
            <person name="Edmands S."/>
            <person name="Li W."/>
            <person name="Burton R.S."/>
        </authorList>
    </citation>
    <scope>NUCLEOTIDE SEQUENCE [LARGE SCALE GENOMIC DNA]</scope>
    <source>
        <strain evidence="4 5">San Diego</strain>
    </source>
</reference>
<feature type="chain" id="PRO_5021809896" description="Glycosyl hydrolase-like 10 domain-containing protein" evidence="2">
    <location>
        <begin position="19"/>
        <end position="1001"/>
    </location>
</feature>
<accession>A0A553PNW0</accession>
<evidence type="ECO:0000256" key="2">
    <source>
        <dbReference type="SAM" id="SignalP"/>
    </source>
</evidence>
<dbReference type="PANTHER" id="PTHR43405">
    <property type="entry name" value="GLYCOSYL HYDROLASE DIGH"/>
    <property type="match status" value="1"/>
</dbReference>
<feature type="domain" description="Glycosyl hydrolase-like 10" evidence="3">
    <location>
        <begin position="123"/>
        <end position="425"/>
    </location>
</feature>
<dbReference type="Proteomes" id="UP000318571">
    <property type="component" value="Chromosome 6"/>
</dbReference>
<proteinExistence type="predicted"/>
<sequence length="1001" mass="114159">MHVLTLICLAILTTVSSGQVESRSDVQCTNQGGQCLDWRYYFCTAGWESGVCDGDSYRRCCLPCDQACLDQEDEWSQQDDGCTSQGGKCQLNSNFCDGSYSGGLCAGPSERQCCLAVQAPDPEFRALFIASAFNVDWPTYGGESSSEQHDQMLAFLNTAEEMNMNAIMFQVRPAADALYDSSIEPWSRFLTGTQGQPPSPYYDPLVFVVEEAHKRGLEVHVWLNPYRGGIQTNYDGLADNHVCNTLRQYCYVYDKYLWLDPGAPEVEDHLIHVITDIVTRYDIDGVHFDDYFYPYPGDNDFPDSSTYNQYGNGMTRADWRRDNVNRLIERCYDTIHGIKSLVKFSISPFGIYRPGEPGGMPPPIAGLDPYSEQFADTKLWLQNGWVDFIAPQLYWKISAPAQSYPTLLDWWLDEANDMDRYVYAATGVYRLEDGWPVGEFLDQVALSRDNGRRSKGSLGNIHYSAKFFRDNYDGIRDEFIRINPNKASVPPMAWLGEGKIPDKPEVVIKGRSLNVDFGEKSEVVRNWSIHREVDGKWVLQKTIPKAILLLVDTDGSGGLPSGSLYTQLPMKAVPILSLAIWTLSWVDGVWTGEWSRSEGGTRTRAHKFYPLGTNPEFRGMYVATVENIDWPLSSTGSTDEQKAQIIDILDAMEEMNMNAVLFQVRPVGDALYNSTYEPWSQYLTGKQGLAPEPFYDPLEFMVDEAHLRGIEVHVWLNPYRAGSNVVFEDLAENHMCKKLSQYCYTYGRFFWMDPGSPEVADQLILVLEDILARYNVDGVHFDDYFYPYPEAVDFPDQDTYTMYGNDMELGDWRRDNVNRMVQRCYETVHRIRSQAVFSISPFALYKPGQEGGMPPPLNGFDPFEGQYADTKLWLQQGWVDFMAPQIYFRNEPESTSFPLILDWWLQEDVNPLNRHVYAAIAAYRAILEGWNVSDILEQVEMTRDDIRRDQGSLGNIQYSAKYFRDNQMGIKTEFININPGPALIPPKPWLDEERVQGKRST</sequence>
<dbReference type="Pfam" id="PF02638">
    <property type="entry name" value="GHL10"/>
    <property type="match status" value="2"/>
</dbReference>
<dbReference type="InterPro" id="IPR003790">
    <property type="entry name" value="GHL10"/>
</dbReference>
<evidence type="ECO:0000313" key="4">
    <source>
        <dbReference type="EMBL" id="TRY79363.1"/>
    </source>
</evidence>
<protein>
    <recommendedName>
        <fullName evidence="3">Glycosyl hydrolase-like 10 domain-containing protein</fullName>
    </recommendedName>
</protein>
<evidence type="ECO:0000259" key="3">
    <source>
        <dbReference type="Pfam" id="PF02638"/>
    </source>
</evidence>
<evidence type="ECO:0000256" key="1">
    <source>
        <dbReference type="ARBA" id="ARBA00022729"/>
    </source>
</evidence>
<dbReference type="SUPFAM" id="SSF51445">
    <property type="entry name" value="(Trans)glycosidases"/>
    <property type="match status" value="2"/>
</dbReference>
<dbReference type="AlphaFoldDB" id="A0A553PNW0"/>
<comment type="caution">
    <text evidence="4">The sequence shown here is derived from an EMBL/GenBank/DDBJ whole genome shotgun (WGS) entry which is preliminary data.</text>
</comment>
<name>A0A553PNW0_TIGCA</name>
<feature type="domain" description="Glycosyl hydrolase-like 10" evidence="3">
    <location>
        <begin position="616"/>
        <end position="924"/>
    </location>
</feature>